<dbReference type="PANTHER" id="PTHR30109:SF0">
    <property type="entry name" value="HYDROXYLAMINE REDUCTASE"/>
    <property type="match status" value="1"/>
</dbReference>
<feature type="binding site" evidence="8">
    <location>
        <position position="435"/>
    </location>
    <ligand>
        <name>hybrid [4Fe-2O-2S] cluster</name>
        <dbReference type="ChEBI" id="CHEBI:60519"/>
    </ligand>
</feature>
<evidence type="ECO:0000256" key="2">
    <source>
        <dbReference type="ARBA" id="ARBA00022490"/>
    </source>
</evidence>
<gene>
    <name evidence="8" type="primary">hcp</name>
    <name evidence="9" type="ORF">BECKDK2373C_GA0170839_102136</name>
</gene>
<comment type="cofactor">
    <cofactor evidence="8">
        <name>hybrid [4Fe-2O-2S] cluster</name>
        <dbReference type="ChEBI" id="CHEBI:60519"/>
    </cofactor>
    <text evidence="8">Binds 1 hybrid [4Fe-2O-2S] cluster.</text>
</comment>
<dbReference type="InterPro" id="IPR010048">
    <property type="entry name" value="Hydroxylam_reduct"/>
</dbReference>
<keyword evidence="5 8" id="KW-0560">Oxidoreductase</keyword>
<dbReference type="HAMAP" id="MF_00069">
    <property type="entry name" value="Hydroxylam_reduct"/>
    <property type="match status" value="1"/>
</dbReference>
<dbReference type="NCBIfam" id="TIGR01703">
    <property type="entry name" value="hybrid_clust"/>
    <property type="match status" value="1"/>
</dbReference>
<feature type="binding site" description="via persulfide group" evidence="8">
    <location>
        <position position="407"/>
    </location>
    <ligand>
        <name>hybrid [4Fe-2O-2S] cluster</name>
        <dbReference type="ChEBI" id="CHEBI:60519"/>
    </ligand>
</feature>
<feature type="binding site" evidence="8">
    <location>
        <position position="494"/>
    </location>
    <ligand>
        <name>hybrid [4Fe-2O-2S] cluster</name>
        <dbReference type="ChEBI" id="CHEBI:60519"/>
    </ligand>
</feature>
<dbReference type="PANTHER" id="PTHR30109">
    <property type="entry name" value="HYDROXYLAMINE REDUCTASE"/>
    <property type="match status" value="1"/>
</dbReference>
<comment type="similarity">
    <text evidence="8">Belongs to the HCP family.</text>
</comment>
<keyword evidence="6 8" id="KW-0408">Iron</keyword>
<dbReference type="InterPro" id="IPR004137">
    <property type="entry name" value="HCP/CODH"/>
</dbReference>
<dbReference type="CDD" id="cd01914">
    <property type="entry name" value="HCP"/>
    <property type="match status" value="1"/>
</dbReference>
<keyword evidence="7 8" id="KW-0411">Iron-sulfur</keyword>
<dbReference type="GO" id="GO:0042542">
    <property type="term" value="P:response to hydrogen peroxide"/>
    <property type="evidence" value="ECO:0007669"/>
    <property type="project" value="TreeGrafter"/>
</dbReference>
<evidence type="ECO:0000256" key="4">
    <source>
        <dbReference type="ARBA" id="ARBA00022723"/>
    </source>
</evidence>
<feature type="binding site" evidence="8">
    <location>
        <position position="6"/>
    </location>
    <ligand>
        <name>[2Fe-2S] cluster</name>
        <dbReference type="ChEBI" id="CHEBI:190135"/>
    </ligand>
</feature>
<feature type="binding site" evidence="8">
    <location>
        <position position="18"/>
    </location>
    <ligand>
        <name>[2Fe-2S] cluster</name>
        <dbReference type="ChEBI" id="CHEBI:190135"/>
    </ligand>
</feature>
<dbReference type="GO" id="GO:0046872">
    <property type="term" value="F:metal ion binding"/>
    <property type="evidence" value="ECO:0007669"/>
    <property type="project" value="UniProtKB-KW"/>
</dbReference>
<dbReference type="EMBL" id="CAADEY010000021">
    <property type="protein sequence ID" value="VFJ48367.1"/>
    <property type="molecule type" value="Genomic_DNA"/>
</dbReference>
<dbReference type="InterPro" id="IPR011254">
    <property type="entry name" value="Prismane-like_sf"/>
</dbReference>
<dbReference type="GO" id="GO:0005737">
    <property type="term" value="C:cytoplasm"/>
    <property type="evidence" value="ECO:0007669"/>
    <property type="project" value="UniProtKB-SubCell"/>
</dbReference>
<feature type="binding site" evidence="8">
    <location>
        <position position="320"/>
    </location>
    <ligand>
        <name>hybrid [4Fe-2O-2S] cluster</name>
        <dbReference type="ChEBI" id="CHEBI:60519"/>
    </ligand>
</feature>
<dbReference type="FunFam" id="3.40.50.2030:FF:000002">
    <property type="entry name" value="Hydroxylamine reductase"/>
    <property type="match status" value="1"/>
</dbReference>
<dbReference type="GO" id="GO:0004601">
    <property type="term" value="F:peroxidase activity"/>
    <property type="evidence" value="ECO:0007669"/>
    <property type="project" value="TreeGrafter"/>
</dbReference>
<comment type="cofactor">
    <cofactor evidence="8">
        <name>[2Fe-2S] cluster</name>
        <dbReference type="ChEBI" id="CHEBI:190135"/>
    </cofactor>
    <text evidence="8">Binds 1 [2Fe-2S] cluster.</text>
</comment>
<keyword evidence="3 8" id="KW-0001">2Fe-2S</keyword>
<dbReference type="FunFam" id="3.40.50.2030:FF:000001">
    <property type="entry name" value="Hydroxylamine reductase"/>
    <property type="match status" value="1"/>
</dbReference>
<dbReference type="SUPFAM" id="SSF56821">
    <property type="entry name" value="Prismane protein-like"/>
    <property type="match status" value="1"/>
</dbReference>
<proteinExistence type="inferred from homology"/>
<dbReference type="NCBIfam" id="NF003658">
    <property type="entry name" value="PRK05290.1"/>
    <property type="match status" value="1"/>
</dbReference>
<organism evidence="9">
    <name type="scientific">Candidatus Kentrum sp. DK</name>
    <dbReference type="NCBI Taxonomy" id="2126562"/>
    <lineage>
        <taxon>Bacteria</taxon>
        <taxon>Pseudomonadati</taxon>
        <taxon>Pseudomonadota</taxon>
        <taxon>Gammaproteobacteria</taxon>
        <taxon>Candidatus Kentrum</taxon>
    </lineage>
</organism>
<evidence type="ECO:0000256" key="3">
    <source>
        <dbReference type="ARBA" id="ARBA00022714"/>
    </source>
</evidence>
<protein>
    <recommendedName>
        <fullName evidence="8">Hydroxylamine reductase</fullName>
        <ecNumber evidence="8">1.7.99.1</ecNumber>
    </recommendedName>
    <alternativeName>
        <fullName evidence="8">Hybrid-cluster protein</fullName>
        <shortName evidence="8">HCP</shortName>
    </alternativeName>
    <alternativeName>
        <fullName evidence="8">Prismane protein</fullName>
    </alternativeName>
</protein>
<evidence type="ECO:0000256" key="5">
    <source>
        <dbReference type="ARBA" id="ARBA00023002"/>
    </source>
</evidence>
<evidence type="ECO:0000256" key="1">
    <source>
        <dbReference type="ARBA" id="ARBA00004496"/>
    </source>
</evidence>
<dbReference type="EC" id="1.7.99.1" evidence="8"/>
<dbReference type="InterPro" id="IPR016100">
    <property type="entry name" value="Prismane_a-bundle"/>
</dbReference>
<evidence type="ECO:0000256" key="8">
    <source>
        <dbReference type="HAMAP-Rule" id="MF_00069"/>
    </source>
</evidence>
<accession>A0A450S8R7</accession>
<name>A0A450S8R7_9GAMM</name>
<reference evidence="9" key="1">
    <citation type="submission" date="2019-02" db="EMBL/GenBank/DDBJ databases">
        <authorList>
            <person name="Gruber-Vodicka R. H."/>
            <person name="Seah K. B. B."/>
        </authorList>
    </citation>
    <scope>NUCLEOTIDE SEQUENCE</scope>
    <source>
        <strain evidence="9">BECK_DK161</strain>
    </source>
</reference>
<feature type="modified residue" description="Cysteine persulfide" evidence="8">
    <location>
        <position position="407"/>
    </location>
</feature>
<evidence type="ECO:0000256" key="7">
    <source>
        <dbReference type="ARBA" id="ARBA00023014"/>
    </source>
</evidence>
<comment type="function">
    <text evidence="8">Catalyzes the reduction of hydroxylamine to form NH(3) and H(2)O.</text>
</comment>
<comment type="catalytic activity">
    <reaction evidence="8">
        <text>A + NH4(+) + H2O = hydroxylamine + AH2 + H(+)</text>
        <dbReference type="Rhea" id="RHEA:22052"/>
        <dbReference type="ChEBI" id="CHEBI:13193"/>
        <dbReference type="ChEBI" id="CHEBI:15377"/>
        <dbReference type="ChEBI" id="CHEBI:15378"/>
        <dbReference type="ChEBI" id="CHEBI:15429"/>
        <dbReference type="ChEBI" id="CHEBI:17499"/>
        <dbReference type="ChEBI" id="CHEBI:28938"/>
        <dbReference type="EC" id="1.7.99.1"/>
    </reaction>
</comment>
<evidence type="ECO:0000313" key="9">
    <source>
        <dbReference type="EMBL" id="VFJ48367.1"/>
    </source>
</evidence>
<feature type="binding site" evidence="8">
    <location>
        <position position="276"/>
    </location>
    <ligand>
        <name>hybrid [4Fe-2O-2S] cluster</name>
        <dbReference type="ChEBI" id="CHEBI:60519"/>
    </ligand>
</feature>
<dbReference type="InterPro" id="IPR016099">
    <property type="entry name" value="Prismane-like_a/b-sand"/>
</dbReference>
<dbReference type="GO" id="GO:0050418">
    <property type="term" value="F:hydroxylamine reductase activity"/>
    <property type="evidence" value="ECO:0007669"/>
    <property type="project" value="UniProtKB-UniRule"/>
</dbReference>
<feature type="binding site" evidence="8">
    <location>
        <position position="252"/>
    </location>
    <ligand>
        <name>hybrid [4Fe-2O-2S] cluster</name>
        <dbReference type="ChEBI" id="CHEBI:60519"/>
    </ligand>
</feature>
<feature type="binding site" evidence="8">
    <location>
        <position position="460"/>
    </location>
    <ligand>
        <name>hybrid [4Fe-2O-2S] cluster</name>
        <dbReference type="ChEBI" id="CHEBI:60519"/>
    </ligand>
</feature>
<dbReference type="Gene3D" id="3.40.50.2030">
    <property type="match status" value="2"/>
</dbReference>
<feature type="binding site" evidence="8">
    <location>
        <position position="496"/>
    </location>
    <ligand>
        <name>hybrid [4Fe-2O-2S] cluster</name>
        <dbReference type="ChEBI" id="CHEBI:60519"/>
    </ligand>
</feature>
<dbReference type="PIRSF" id="PIRSF000076">
    <property type="entry name" value="HCP"/>
    <property type="match status" value="1"/>
</dbReference>
<keyword evidence="2 8" id="KW-0963">Cytoplasm</keyword>
<evidence type="ECO:0000256" key="6">
    <source>
        <dbReference type="ARBA" id="ARBA00023004"/>
    </source>
</evidence>
<sequence length="556" mass="61046">MFCYQCEQTMREGAFAGCATDKGACGKDAITSDLQDILIYQIKGIAQFAWRARALGVTDRAVDDFIQFGFFTTLTNVNFEAARFVEMIKQAAGIRDDIEGKYIAAAAERGVPAEALSGPARFAPAQDRDEIIEQAVMTRVNTDIEVSGEDVNGLRVLILYGMKGICAYSHHARMLGYREEEIDEEIERLLDYLANNPTDIEDLLANALSAGQLNLRIMDMLDRANNETFGKQEISRVRITPVAGKAILVSGHDLHDLSRILEQTKGLGINVYTHGEMLPAHAYPALKKYPHLVGNYGGAWQDQQREFAQFPGPIVVTSNCIMEPDKAYRRRLFTTGPVGWPGIRHIDNNDYKLVIKSAKGTPGFKQDSDDKRITIGFGHDTVLGLADTVIDAVKSGAIKRFFVIGGCDGAKLGRNYYTELADKTPSDTIMLTLGCAKYRFNKHEYGDIGGIPRLLDMGQCNDAYSAIKVAGALANAFECGVDELPLSLMISWFEQKATAVFLSLLAVGVKGIHLGPSLPAYLTPNLLAVLQERFDVRVNHTPEEDLETALGYAVAA</sequence>
<keyword evidence="4 8" id="KW-0479">Metal-binding</keyword>
<dbReference type="AlphaFoldDB" id="A0A450S8R7"/>
<dbReference type="Pfam" id="PF03063">
    <property type="entry name" value="Prismane"/>
    <property type="match status" value="1"/>
</dbReference>
<comment type="subcellular location">
    <subcellularLocation>
        <location evidence="1 8">Cytoplasm</location>
    </subcellularLocation>
</comment>
<feature type="binding site" evidence="8">
    <location>
        <position position="3"/>
    </location>
    <ligand>
        <name>[2Fe-2S] cluster</name>
        <dbReference type="ChEBI" id="CHEBI:190135"/>
    </ligand>
</feature>
<dbReference type="Gene3D" id="1.20.1270.20">
    <property type="match status" value="2"/>
</dbReference>
<feature type="binding site" evidence="8">
    <location>
        <position position="25"/>
    </location>
    <ligand>
        <name>[2Fe-2S] cluster</name>
        <dbReference type="ChEBI" id="CHEBI:190135"/>
    </ligand>
</feature>
<dbReference type="GO" id="GO:0051537">
    <property type="term" value="F:2 iron, 2 sulfur cluster binding"/>
    <property type="evidence" value="ECO:0007669"/>
    <property type="project" value="UniProtKB-KW"/>
</dbReference>